<dbReference type="InterPro" id="IPR025164">
    <property type="entry name" value="Toastrack_DUF4097"/>
</dbReference>
<gene>
    <name evidence="2" type="ORF">GCM10009533_11560</name>
</gene>
<feature type="domain" description="DUF4097" evidence="1">
    <location>
        <begin position="76"/>
        <end position="249"/>
    </location>
</feature>
<name>A0ABP3M708_SACER</name>
<dbReference type="Pfam" id="PF13349">
    <property type="entry name" value="DUF4097"/>
    <property type="match status" value="1"/>
</dbReference>
<evidence type="ECO:0000313" key="3">
    <source>
        <dbReference type="Proteomes" id="UP001500729"/>
    </source>
</evidence>
<sequence length="282" mass="29333">MPVFPSPEPISATVDIVLGTARIVASDRADTVVEVRPSRAGNSADTKAAEQTRVEFSNGVLLVKAPKQYGFFTRAGSIDVVVELPAGSDLRAEAAAGKFHCEGRFGDGRISTASGDIRIDEGRTLRLETSSGDIAVERAVGHSKITGAGDLRIREIDGTAEIKNIAGQTWVGEVTGDIRLSSAAGDIAVDRALAGVRAKTASGDIRIGEVVRGSVTLETASGEVEVGIAEGTAAWLDANSMAGTVRNHMADSDGPGRSDQTVEIRARTFHGGIVIRRAVAAD</sequence>
<organism evidence="2 3">
    <name type="scientific">Saccharopolyspora erythraea</name>
    <name type="common">Streptomyces erythraeus</name>
    <dbReference type="NCBI Taxonomy" id="1836"/>
    <lineage>
        <taxon>Bacteria</taxon>
        <taxon>Bacillati</taxon>
        <taxon>Actinomycetota</taxon>
        <taxon>Actinomycetes</taxon>
        <taxon>Pseudonocardiales</taxon>
        <taxon>Pseudonocardiaceae</taxon>
        <taxon>Saccharopolyspora</taxon>
    </lineage>
</organism>
<evidence type="ECO:0000259" key="1">
    <source>
        <dbReference type="Pfam" id="PF13349"/>
    </source>
</evidence>
<proteinExistence type="predicted"/>
<reference evidence="3" key="1">
    <citation type="journal article" date="2019" name="Int. J. Syst. Evol. Microbiol.">
        <title>The Global Catalogue of Microorganisms (GCM) 10K type strain sequencing project: providing services to taxonomists for standard genome sequencing and annotation.</title>
        <authorList>
            <consortium name="The Broad Institute Genomics Platform"/>
            <consortium name="The Broad Institute Genome Sequencing Center for Infectious Disease"/>
            <person name="Wu L."/>
            <person name="Ma J."/>
        </authorList>
    </citation>
    <scope>NUCLEOTIDE SEQUENCE [LARGE SCALE GENOMIC DNA]</scope>
    <source>
        <strain evidence="3">JCM 10303</strain>
    </source>
</reference>
<accession>A0ABP3M708</accession>
<protein>
    <submittedName>
        <fullName evidence="2">DUF4097 family beta strand repeat-containing protein</fullName>
    </submittedName>
</protein>
<dbReference type="RefSeq" id="WP_009945513.1">
    <property type="nucleotide sequence ID" value="NZ_BAAAGS010000005.1"/>
</dbReference>
<evidence type="ECO:0000313" key="2">
    <source>
        <dbReference type="EMBL" id="GAA0514312.1"/>
    </source>
</evidence>
<dbReference type="Proteomes" id="UP001500729">
    <property type="component" value="Unassembled WGS sequence"/>
</dbReference>
<dbReference type="Gene3D" id="2.160.20.120">
    <property type="match status" value="1"/>
</dbReference>
<comment type="caution">
    <text evidence="2">The sequence shown here is derived from an EMBL/GenBank/DDBJ whole genome shotgun (WGS) entry which is preliminary data.</text>
</comment>
<keyword evidence="3" id="KW-1185">Reference proteome</keyword>
<dbReference type="EMBL" id="BAAAGS010000005">
    <property type="protein sequence ID" value="GAA0514312.1"/>
    <property type="molecule type" value="Genomic_DNA"/>
</dbReference>